<evidence type="ECO:0000313" key="4">
    <source>
        <dbReference type="EMBL" id="TLC98683.1"/>
    </source>
</evidence>
<evidence type="ECO:0000256" key="3">
    <source>
        <dbReference type="ARBA" id="ARBA00022629"/>
    </source>
</evidence>
<dbReference type="InterPro" id="IPR043129">
    <property type="entry name" value="ATPase_NBD"/>
</dbReference>
<dbReference type="Gene3D" id="3.30.420.40">
    <property type="match status" value="2"/>
</dbReference>
<dbReference type="RefSeq" id="WP_161597414.1">
    <property type="nucleotide sequence ID" value="NZ_CABMJZ010000032.1"/>
</dbReference>
<proteinExistence type="inferred from homology"/>
<dbReference type="Gene3D" id="1.10.10.10">
    <property type="entry name" value="Winged helix-like DNA-binding domain superfamily/Winged helix DNA-binding domain"/>
    <property type="match status" value="1"/>
</dbReference>
<comment type="caution">
    <text evidence="4">The sequence shown here is derived from an EMBL/GenBank/DDBJ whole genome shotgun (WGS) entry which is preliminary data.</text>
</comment>
<keyword evidence="3" id="KW-0859">Xylose metabolism</keyword>
<dbReference type="InterPro" id="IPR036390">
    <property type="entry name" value="WH_DNA-bd_sf"/>
</dbReference>
<dbReference type="SUPFAM" id="SSF53067">
    <property type="entry name" value="Actin-like ATPase domain"/>
    <property type="match status" value="1"/>
</dbReference>
<name>A0A4U8Q3A5_9FIRM</name>
<dbReference type="STRING" id="180332.GCA_000797495_00409"/>
<evidence type="ECO:0000313" key="5">
    <source>
        <dbReference type="Proteomes" id="UP000306509"/>
    </source>
</evidence>
<evidence type="ECO:0000256" key="1">
    <source>
        <dbReference type="ARBA" id="ARBA00002486"/>
    </source>
</evidence>
<gene>
    <name evidence="4" type="primary">mlc_4</name>
    <name evidence="4" type="ORF">DSM106044_04434</name>
</gene>
<keyword evidence="3" id="KW-0119">Carbohydrate metabolism</keyword>
<accession>A0A4U8Q3A5</accession>
<dbReference type="GO" id="GO:0042732">
    <property type="term" value="P:D-xylose metabolic process"/>
    <property type="evidence" value="ECO:0007669"/>
    <property type="project" value="UniProtKB-KW"/>
</dbReference>
<dbReference type="CDD" id="cd24059">
    <property type="entry name" value="ASKHA_NBD_ROK_TM1224-like"/>
    <property type="match status" value="1"/>
</dbReference>
<dbReference type="PANTHER" id="PTHR18964:SF149">
    <property type="entry name" value="BIFUNCTIONAL UDP-N-ACETYLGLUCOSAMINE 2-EPIMERASE_N-ACETYLMANNOSAMINE KINASE"/>
    <property type="match status" value="1"/>
</dbReference>
<dbReference type="SUPFAM" id="SSF46785">
    <property type="entry name" value="Winged helix' DNA-binding domain"/>
    <property type="match status" value="1"/>
</dbReference>
<comment type="similarity">
    <text evidence="2">Belongs to the ROK (NagC/XylR) family.</text>
</comment>
<evidence type="ECO:0000256" key="2">
    <source>
        <dbReference type="ARBA" id="ARBA00006479"/>
    </source>
</evidence>
<comment type="function">
    <text evidence="1">Transcriptional repressor of xylose-utilizing enzymes.</text>
</comment>
<dbReference type="EMBL" id="QGQD01000086">
    <property type="protein sequence ID" value="TLC98683.1"/>
    <property type="molecule type" value="Genomic_DNA"/>
</dbReference>
<dbReference type="Pfam" id="PF00480">
    <property type="entry name" value="ROK"/>
    <property type="match status" value="1"/>
</dbReference>
<dbReference type="InterPro" id="IPR036388">
    <property type="entry name" value="WH-like_DNA-bd_sf"/>
</dbReference>
<dbReference type="PANTHER" id="PTHR18964">
    <property type="entry name" value="ROK (REPRESSOR, ORF, KINASE) FAMILY"/>
    <property type="match status" value="1"/>
</dbReference>
<dbReference type="AlphaFoldDB" id="A0A4U8Q3A5"/>
<dbReference type="Proteomes" id="UP000306509">
    <property type="component" value="Unassembled WGS sequence"/>
</dbReference>
<sequence length="389" mass="43476">MNGGKGGNSKTYRQLNRGLMLKLVATGVCTSRAELARRTGLTKMAVTNIVSEMLEQHLIEETSVVQNEEVGRNPIRLKISGQCPKIIGVLVFRSRLEVVMCDFSLNIIRRETRVMKEACVTNSDGLMEQLYEMIDRLRKKERNILGIGVASIGPVDVKKGMILEPLYFWDIKNIPIVELLTERYHLPVFLNHDNQSGALAELLYGYGNEYKDFLFLGLGRGIGCGMVMNGDLYENQSGLPSEVGHTSIDYQGEQCTCGNKGCLELYATTPVVEERLQRETNNNYRFTRFCRESNDPAVEEVFADVMKKLAAALVNYVNILNPGLILLGHDGIYLPGNAIAVLKEEVNSRRFFHNAQEIEIKKTQFGADAQLLGGACQVLQQAFLGKLLF</sequence>
<organism evidence="4 5">
    <name type="scientific">Robinsoniella peoriensis</name>
    <dbReference type="NCBI Taxonomy" id="180332"/>
    <lineage>
        <taxon>Bacteria</taxon>
        <taxon>Bacillati</taxon>
        <taxon>Bacillota</taxon>
        <taxon>Clostridia</taxon>
        <taxon>Lachnospirales</taxon>
        <taxon>Lachnospiraceae</taxon>
        <taxon>Robinsoniella</taxon>
    </lineage>
</organism>
<keyword evidence="5" id="KW-1185">Reference proteome</keyword>
<protein>
    <submittedName>
        <fullName evidence="4">Making large colonies protein</fullName>
    </submittedName>
</protein>
<reference evidence="4 5" key="1">
    <citation type="journal article" date="2019" name="Anaerobe">
        <title>Detection of Robinsoniella peoriensis in multiple bone samples of a trauma patient.</title>
        <authorList>
            <person name="Schrottner P."/>
            <person name="Hartwich K."/>
            <person name="Bunk B."/>
            <person name="Schober I."/>
            <person name="Helbig S."/>
            <person name="Rudolph W.W."/>
            <person name="Gunzer F."/>
        </authorList>
    </citation>
    <scope>NUCLEOTIDE SEQUENCE [LARGE SCALE GENOMIC DNA]</scope>
    <source>
        <strain evidence="4 5">DSM 106044</strain>
    </source>
</reference>
<dbReference type="InterPro" id="IPR000600">
    <property type="entry name" value="ROK"/>
</dbReference>